<accession>A3LNL9</accession>
<feature type="compositionally biased region" description="Low complexity" evidence="3">
    <location>
        <begin position="442"/>
        <end position="455"/>
    </location>
</feature>
<dbReference type="InParanoid" id="A3LNL9"/>
<evidence type="ECO:0008006" key="7">
    <source>
        <dbReference type="Google" id="ProtNLM"/>
    </source>
</evidence>
<dbReference type="KEGG" id="pic:PICST_66867"/>
<organism evidence="5 6">
    <name type="scientific">Scheffersomyces stipitis (strain ATCC 58785 / CBS 6054 / NBRC 10063 / NRRL Y-11545)</name>
    <name type="common">Yeast</name>
    <name type="synonym">Pichia stipitis</name>
    <dbReference type="NCBI Taxonomy" id="322104"/>
    <lineage>
        <taxon>Eukaryota</taxon>
        <taxon>Fungi</taxon>
        <taxon>Dikarya</taxon>
        <taxon>Ascomycota</taxon>
        <taxon>Saccharomycotina</taxon>
        <taxon>Pichiomycetes</taxon>
        <taxon>Debaryomycetaceae</taxon>
        <taxon>Scheffersomyces</taxon>
    </lineage>
</organism>
<dbReference type="GeneID" id="4836978"/>
<dbReference type="AlphaFoldDB" id="A3LNL9"/>
<keyword evidence="4" id="KW-1133">Transmembrane helix</keyword>
<evidence type="ECO:0000313" key="5">
    <source>
        <dbReference type="EMBL" id="ABN64882.2"/>
    </source>
</evidence>
<name>A3LNL9_PICST</name>
<dbReference type="HOGENOM" id="CLU_010194_44_1_1"/>
<protein>
    <recommendedName>
        <fullName evidence="7">Oxidoreductase</fullName>
    </recommendedName>
</protein>
<dbReference type="GO" id="GO:0016491">
    <property type="term" value="F:oxidoreductase activity"/>
    <property type="evidence" value="ECO:0007669"/>
    <property type="project" value="UniProtKB-KW"/>
</dbReference>
<keyword evidence="4" id="KW-0812">Transmembrane</keyword>
<gene>
    <name evidence="5" type="ORF">PICST_66867</name>
</gene>
<keyword evidence="2" id="KW-0560">Oxidoreductase</keyword>
<evidence type="ECO:0000256" key="1">
    <source>
        <dbReference type="ARBA" id="ARBA00006484"/>
    </source>
</evidence>
<proteinExistence type="inferred from homology"/>
<evidence type="ECO:0000256" key="3">
    <source>
        <dbReference type="SAM" id="MobiDB-lite"/>
    </source>
</evidence>
<dbReference type="PANTHER" id="PTHR24320">
    <property type="entry name" value="RETINOL DEHYDROGENASE"/>
    <property type="match status" value="1"/>
</dbReference>
<dbReference type="RefSeq" id="XP_001382911.2">
    <property type="nucleotide sequence ID" value="XM_001382874.1"/>
</dbReference>
<sequence>MPIDIISTVLYDGTDSIPGWEYLKTYVPVALTFGAIKYYFSGASNTWERDLHGKVYILTGATTGMGAQVAYELATRGAQLVLLVRSTEDIWVVDYVEDLRNKTNNVLIYAEECDLDSLYSVRKFATKWLDNQPPRRLDGVVCCAAESLPRGKPRQVTVDGVEQQMGVNYLANFHLLTLLGPSLRVQPPDRDVRVVLATCSSQALGEVDIDDLLWESKRYPSSQPWKIYGSSKLLLGMFAKEYQRRLMAYERNDKAPCNIRINLVNPGIMRTASTRRFLSMGTVLGLLLYLIMYPIWYLFLKSARSGAQNVFFALFAPIFPKLEGGNFVQECKINPKVRQELTDADLQKEVFDKTEEIIVRLEKQSAIERKKHKMAEDAKKPLAEKLREKNEEFERKSNIAEKPKTTDELSLKLNRLRQQISIGAIPNGELPLFPESTTNQQATATGKSSSSGANSRKSKSRKA</sequence>
<comment type="similarity">
    <text evidence="1">Belongs to the short-chain dehydrogenases/reductases (SDR) family.</text>
</comment>
<keyword evidence="6" id="KW-1185">Reference proteome</keyword>
<dbReference type="Pfam" id="PF00106">
    <property type="entry name" value="adh_short"/>
    <property type="match status" value="1"/>
</dbReference>
<feature type="region of interest" description="Disordered" evidence="3">
    <location>
        <begin position="372"/>
        <end position="401"/>
    </location>
</feature>
<dbReference type="OMA" id="NIEDPLW"/>
<evidence type="ECO:0000313" key="6">
    <source>
        <dbReference type="Proteomes" id="UP000002258"/>
    </source>
</evidence>
<feature type="region of interest" description="Disordered" evidence="3">
    <location>
        <begin position="424"/>
        <end position="463"/>
    </location>
</feature>
<dbReference type="OrthoDB" id="191979at2759"/>
<dbReference type="STRING" id="322104.A3LNL9"/>
<keyword evidence="4" id="KW-0472">Membrane</keyword>
<dbReference type="SUPFAM" id="SSF51735">
    <property type="entry name" value="NAD(P)-binding Rossmann-fold domains"/>
    <property type="match status" value="1"/>
</dbReference>
<dbReference type="Proteomes" id="UP000002258">
    <property type="component" value="Chromosome 2"/>
</dbReference>
<evidence type="ECO:0000256" key="4">
    <source>
        <dbReference type="SAM" id="Phobius"/>
    </source>
</evidence>
<dbReference type="FunCoup" id="A3LNL9">
    <property type="interactions" value="94"/>
</dbReference>
<dbReference type="InterPro" id="IPR036291">
    <property type="entry name" value="NAD(P)-bd_dom_sf"/>
</dbReference>
<evidence type="ECO:0000256" key="2">
    <source>
        <dbReference type="ARBA" id="ARBA00023002"/>
    </source>
</evidence>
<dbReference type="InterPro" id="IPR002347">
    <property type="entry name" value="SDR_fam"/>
</dbReference>
<dbReference type="EMBL" id="CP000496">
    <property type="protein sequence ID" value="ABN64882.2"/>
    <property type="molecule type" value="Genomic_DNA"/>
</dbReference>
<dbReference type="PANTHER" id="PTHR24320:SF285">
    <property type="entry name" value="RETINOL DEHYDROGENASE 14"/>
    <property type="match status" value="1"/>
</dbReference>
<dbReference type="eggNOG" id="KOG1208">
    <property type="taxonomic scope" value="Eukaryota"/>
</dbReference>
<dbReference type="PRINTS" id="PR00081">
    <property type="entry name" value="GDHRDH"/>
</dbReference>
<feature type="transmembrane region" description="Helical" evidence="4">
    <location>
        <begin position="277"/>
        <end position="299"/>
    </location>
</feature>
<reference evidence="5 6" key="1">
    <citation type="journal article" date="2007" name="Nat. Biotechnol.">
        <title>Genome sequence of the lignocellulose-bioconverting and xylose-fermenting yeast Pichia stipitis.</title>
        <authorList>
            <person name="Jeffries T.W."/>
            <person name="Grigoriev I.V."/>
            <person name="Grimwood J."/>
            <person name="Laplaza J.M."/>
            <person name="Aerts A."/>
            <person name="Salamov A."/>
            <person name="Schmutz J."/>
            <person name="Lindquist E."/>
            <person name="Dehal P."/>
            <person name="Shapiro H."/>
            <person name="Jin Y.S."/>
            <person name="Passoth V."/>
            <person name="Richardson P.M."/>
        </authorList>
    </citation>
    <scope>NUCLEOTIDE SEQUENCE [LARGE SCALE GENOMIC DNA]</scope>
    <source>
        <strain evidence="6">ATCC 58785 / CBS 6054 / NBRC 10063 / NRRL Y-11545</strain>
    </source>
</reference>
<dbReference type="Gene3D" id="3.40.50.720">
    <property type="entry name" value="NAD(P)-binding Rossmann-like Domain"/>
    <property type="match status" value="1"/>
</dbReference>